<feature type="domain" description="DUF58" evidence="1">
    <location>
        <begin position="43"/>
        <end position="243"/>
    </location>
</feature>
<dbReference type="Proteomes" id="UP000011532">
    <property type="component" value="Unassembled WGS sequence"/>
</dbReference>
<proteinExistence type="predicted"/>
<comment type="caution">
    <text evidence="2">The sequence shown here is derived from an EMBL/GenBank/DDBJ whole genome shotgun (WGS) entry which is preliminary data.</text>
</comment>
<organism evidence="2 3">
    <name type="scientific">Haloferax volcanii (strain ATCC 29605 / DSM 3757 / JCM 8879 / NBRC 14742 / NCIMB 2012 / VKM B-1768 / DS2)</name>
    <name type="common">Halobacterium volcanii</name>
    <dbReference type="NCBI Taxonomy" id="309800"/>
    <lineage>
        <taxon>Archaea</taxon>
        <taxon>Methanobacteriati</taxon>
        <taxon>Methanobacteriota</taxon>
        <taxon>Stenosarchaea group</taxon>
        <taxon>Halobacteria</taxon>
        <taxon>Halobacteriales</taxon>
        <taxon>Haloferacaceae</taxon>
        <taxon>Haloferax</taxon>
    </lineage>
</organism>
<dbReference type="Pfam" id="PF01882">
    <property type="entry name" value="DUF58"/>
    <property type="match status" value="1"/>
</dbReference>
<protein>
    <recommendedName>
        <fullName evidence="1">DUF58 domain-containing protein</fullName>
    </recommendedName>
</protein>
<dbReference type="OrthoDB" id="3263at2157"/>
<evidence type="ECO:0000313" key="2">
    <source>
        <dbReference type="EMBL" id="ELY28058.1"/>
    </source>
</evidence>
<sequence>MIDPGFLDELDRFDTSLKRVSNARRQGEQESPDVGEGLTFSDHRRYAAGDDPRLIDWKVYARTEELFIKRFEAERNLTVHVLLDASASMDFGEGDANKFEYGAKLGLGFCHLTAEENNDFRFSLLGDLPDRIDTDASSRGEVLRLVERLNETTPGGDGDITAALSTYAETIHSRSLVIIVSDLLFDPDDVASGLAALARNDVLVAQVLTPDELDPEATGDAIFEDPESEATRRTYFGGSAARQYTDRLQRHLAAVDERCQALGIERELVDTGAEFFDTFADLWLGARFGGERRGGRGGG</sequence>
<gene>
    <name evidence="2" type="ORF">C498_12463</name>
</gene>
<dbReference type="RefSeq" id="WP_004043683.1">
    <property type="nucleotide sequence ID" value="NC_013967.1"/>
</dbReference>
<dbReference type="GeneID" id="8926640"/>
<evidence type="ECO:0000259" key="1">
    <source>
        <dbReference type="Pfam" id="PF01882"/>
    </source>
</evidence>
<dbReference type="EMBL" id="AOHU01000091">
    <property type="protein sequence ID" value="ELY28058.1"/>
    <property type="molecule type" value="Genomic_DNA"/>
</dbReference>
<dbReference type="AlphaFoldDB" id="A0A384KR41"/>
<accession>A0A384KR41</accession>
<dbReference type="SUPFAM" id="SSF53300">
    <property type="entry name" value="vWA-like"/>
    <property type="match status" value="1"/>
</dbReference>
<dbReference type="InterPro" id="IPR002881">
    <property type="entry name" value="DUF58"/>
</dbReference>
<name>A0A384KR41_HALVD</name>
<dbReference type="InterPro" id="IPR036465">
    <property type="entry name" value="vWFA_dom_sf"/>
</dbReference>
<evidence type="ECO:0000313" key="3">
    <source>
        <dbReference type="Proteomes" id="UP000011532"/>
    </source>
</evidence>
<reference evidence="2 3" key="2">
    <citation type="journal article" date="2014" name="PLoS Genet.">
        <title>Phylogenetically driven sequencing of extremely halophilic archaea reveals strategies for static and dynamic osmo-response.</title>
        <authorList>
            <person name="Becker E.A."/>
            <person name="Seitzer P.M."/>
            <person name="Tritt A."/>
            <person name="Larsen D."/>
            <person name="Krusor M."/>
            <person name="Yao A.I."/>
            <person name="Wu D."/>
            <person name="Madern D."/>
            <person name="Eisen J.A."/>
            <person name="Darling A.E."/>
            <person name="Facciotti M.T."/>
        </authorList>
    </citation>
    <scope>NUCLEOTIDE SEQUENCE [LARGE SCALE GENOMIC DNA]</scope>
    <source>
        <strain evidence="3">ATCC 29605 / DSM 3757 / JCM 8879 / NBRC 14742 / NCIMB 2012 / VKM B-1768 / DS2</strain>
    </source>
</reference>
<reference evidence="3" key="1">
    <citation type="submission" date="2012-11" db="EMBL/GenBank/DDBJ databases">
        <authorList>
            <person name="Becker E.A."/>
            <person name="Seitzer P."/>
            <person name="Tritt A."/>
            <person name="Larsen D."/>
            <person name="Yao A."/>
            <person name="Wu D."/>
            <person name="Darling A."/>
            <person name="Eisen J.A."/>
            <person name="Facciotti M.T."/>
        </authorList>
    </citation>
    <scope>NUCLEOTIDE SEQUENCE [LARGE SCALE GENOMIC DNA]</scope>
    <source>
        <strain evidence="3">ATCC 29605 / DSM 3757 / JCM 8879 / NBRC 14742 / NCIMB 2012 / VKM B-1768 / DS2</strain>
    </source>
</reference>
<dbReference type="PANTHER" id="PTHR33608">
    <property type="entry name" value="BLL2464 PROTEIN"/>
    <property type="match status" value="1"/>
</dbReference>
<dbReference type="PANTHER" id="PTHR33608:SF7">
    <property type="entry name" value="DUF58 DOMAIN-CONTAINING PROTEIN"/>
    <property type="match status" value="1"/>
</dbReference>